<protein>
    <submittedName>
        <fullName evidence="1">Uncharacterized protein</fullName>
    </submittedName>
</protein>
<sequence>MACRTPGAAGAALDELNIAGRSGKMGMTLRFLELADTVDGVCTVFLIFLCHPTWLLYPAACNMSTDAKPSSCIVLTASSSHLLGFPSELFVRTGHRRSPQSSFQSASPLHMPHYVDRFLYCRIISPAALHLYVNRLIDSLDIEEQQRFLLQSNPIHDEKPYKMT</sequence>
<accession>A0ACB8T7Q5</accession>
<reference evidence="1" key="2">
    <citation type="journal article" date="2022" name="New Phytol.">
        <title>Evolutionary transition to the ectomycorrhizal habit in the genomes of a hyperdiverse lineage of mushroom-forming fungi.</title>
        <authorList>
            <person name="Looney B."/>
            <person name="Miyauchi S."/>
            <person name="Morin E."/>
            <person name="Drula E."/>
            <person name="Courty P.E."/>
            <person name="Kohler A."/>
            <person name="Kuo A."/>
            <person name="LaButti K."/>
            <person name="Pangilinan J."/>
            <person name="Lipzen A."/>
            <person name="Riley R."/>
            <person name="Andreopoulos W."/>
            <person name="He G."/>
            <person name="Johnson J."/>
            <person name="Nolan M."/>
            <person name="Tritt A."/>
            <person name="Barry K.W."/>
            <person name="Grigoriev I.V."/>
            <person name="Nagy L.G."/>
            <person name="Hibbett D."/>
            <person name="Henrissat B."/>
            <person name="Matheny P.B."/>
            <person name="Labbe J."/>
            <person name="Martin F.M."/>
        </authorList>
    </citation>
    <scope>NUCLEOTIDE SEQUENCE</scope>
    <source>
        <strain evidence="1">HHB10654</strain>
    </source>
</reference>
<proteinExistence type="predicted"/>
<evidence type="ECO:0000313" key="2">
    <source>
        <dbReference type="Proteomes" id="UP000814140"/>
    </source>
</evidence>
<organism evidence="1 2">
    <name type="scientific">Artomyces pyxidatus</name>
    <dbReference type="NCBI Taxonomy" id="48021"/>
    <lineage>
        <taxon>Eukaryota</taxon>
        <taxon>Fungi</taxon>
        <taxon>Dikarya</taxon>
        <taxon>Basidiomycota</taxon>
        <taxon>Agaricomycotina</taxon>
        <taxon>Agaricomycetes</taxon>
        <taxon>Russulales</taxon>
        <taxon>Auriscalpiaceae</taxon>
        <taxon>Artomyces</taxon>
    </lineage>
</organism>
<dbReference type="Proteomes" id="UP000814140">
    <property type="component" value="Unassembled WGS sequence"/>
</dbReference>
<dbReference type="EMBL" id="MU277198">
    <property type="protein sequence ID" value="KAI0064467.1"/>
    <property type="molecule type" value="Genomic_DNA"/>
</dbReference>
<comment type="caution">
    <text evidence="1">The sequence shown here is derived from an EMBL/GenBank/DDBJ whole genome shotgun (WGS) entry which is preliminary data.</text>
</comment>
<name>A0ACB8T7Q5_9AGAM</name>
<keyword evidence="2" id="KW-1185">Reference proteome</keyword>
<reference evidence="1" key="1">
    <citation type="submission" date="2021-03" db="EMBL/GenBank/DDBJ databases">
        <authorList>
            <consortium name="DOE Joint Genome Institute"/>
            <person name="Ahrendt S."/>
            <person name="Looney B.P."/>
            <person name="Miyauchi S."/>
            <person name="Morin E."/>
            <person name="Drula E."/>
            <person name="Courty P.E."/>
            <person name="Chicoki N."/>
            <person name="Fauchery L."/>
            <person name="Kohler A."/>
            <person name="Kuo A."/>
            <person name="Labutti K."/>
            <person name="Pangilinan J."/>
            <person name="Lipzen A."/>
            <person name="Riley R."/>
            <person name="Andreopoulos W."/>
            <person name="He G."/>
            <person name="Johnson J."/>
            <person name="Barry K.W."/>
            <person name="Grigoriev I.V."/>
            <person name="Nagy L."/>
            <person name="Hibbett D."/>
            <person name="Henrissat B."/>
            <person name="Matheny P.B."/>
            <person name="Labbe J."/>
            <person name="Martin F."/>
        </authorList>
    </citation>
    <scope>NUCLEOTIDE SEQUENCE</scope>
    <source>
        <strain evidence="1">HHB10654</strain>
    </source>
</reference>
<evidence type="ECO:0000313" key="1">
    <source>
        <dbReference type="EMBL" id="KAI0064467.1"/>
    </source>
</evidence>
<gene>
    <name evidence="1" type="ORF">BV25DRAFT_238314</name>
</gene>